<dbReference type="SUPFAM" id="SSF74788">
    <property type="entry name" value="Cullin repeat-like"/>
    <property type="match status" value="1"/>
</dbReference>
<dbReference type="InterPro" id="IPR036388">
    <property type="entry name" value="WH-like_DNA-bd_sf"/>
</dbReference>
<dbReference type="FunFam" id="1.20.1310.10:FF:000004">
    <property type="entry name" value="Cullin 4B"/>
    <property type="match status" value="1"/>
</dbReference>
<dbReference type="InterPro" id="IPR059120">
    <property type="entry name" value="Cullin-like_AB"/>
</dbReference>
<dbReference type="GO" id="GO:0031464">
    <property type="term" value="C:Cul4A-RING E3 ubiquitin ligase complex"/>
    <property type="evidence" value="ECO:0007669"/>
    <property type="project" value="UniProtKB-ARBA"/>
</dbReference>
<dbReference type="InterPro" id="IPR036390">
    <property type="entry name" value="WH_DNA-bd_sf"/>
</dbReference>
<organism evidence="16 17">
    <name type="scientific">Cryptotermes secundus</name>
    <dbReference type="NCBI Taxonomy" id="105785"/>
    <lineage>
        <taxon>Eukaryota</taxon>
        <taxon>Metazoa</taxon>
        <taxon>Ecdysozoa</taxon>
        <taxon>Arthropoda</taxon>
        <taxon>Hexapoda</taxon>
        <taxon>Insecta</taxon>
        <taxon>Pterygota</taxon>
        <taxon>Neoptera</taxon>
        <taxon>Polyneoptera</taxon>
        <taxon>Dictyoptera</taxon>
        <taxon>Blattodea</taxon>
        <taxon>Blattoidea</taxon>
        <taxon>Termitoidae</taxon>
        <taxon>Kalotermitidae</taxon>
        <taxon>Cryptotermitinae</taxon>
        <taxon>Cryptotermes</taxon>
    </lineage>
</organism>
<dbReference type="InterPro" id="IPR036317">
    <property type="entry name" value="Cullin_homology_sf"/>
</dbReference>
<dbReference type="FunFam" id="1.20.1310.10:FF:000008">
    <property type="entry name" value="Cullin 4B"/>
    <property type="match status" value="1"/>
</dbReference>
<feature type="region of interest" description="Disordered" evidence="14">
    <location>
        <begin position="1"/>
        <end position="74"/>
    </location>
</feature>
<keyword evidence="8" id="KW-0832">Ubl conjugation</keyword>
<feature type="compositionally biased region" description="Polar residues" evidence="14">
    <location>
        <begin position="1"/>
        <end position="11"/>
    </location>
</feature>
<dbReference type="Gene3D" id="1.20.1310.10">
    <property type="entry name" value="Cullin Repeats"/>
    <property type="match status" value="4"/>
</dbReference>
<dbReference type="SUPFAM" id="SSF75632">
    <property type="entry name" value="Cullin homology domain"/>
    <property type="match status" value="1"/>
</dbReference>
<reference evidence="16 17" key="1">
    <citation type="submission" date="2017-12" db="EMBL/GenBank/DDBJ databases">
        <title>Hemimetabolous genomes reveal molecular basis of termite eusociality.</title>
        <authorList>
            <person name="Harrison M.C."/>
            <person name="Jongepier E."/>
            <person name="Robertson H.M."/>
            <person name="Arning N."/>
            <person name="Bitard-Feildel T."/>
            <person name="Chao H."/>
            <person name="Childers C.P."/>
            <person name="Dinh H."/>
            <person name="Doddapaneni H."/>
            <person name="Dugan S."/>
            <person name="Gowin J."/>
            <person name="Greiner C."/>
            <person name="Han Y."/>
            <person name="Hu H."/>
            <person name="Hughes D.S.T."/>
            <person name="Huylmans A.-K."/>
            <person name="Kemena C."/>
            <person name="Kremer L.P.M."/>
            <person name="Lee S.L."/>
            <person name="Lopez-Ezquerra A."/>
            <person name="Mallet L."/>
            <person name="Monroy-Kuhn J.M."/>
            <person name="Moser A."/>
            <person name="Murali S.C."/>
            <person name="Muzny D.M."/>
            <person name="Otani S."/>
            <person name="Piulachs M.-D."/>
            <person name="Poelchau M."/>
            <person name="Qu J."/>
            <person name="Schaub F."/>
            <person name="Wada-Katsumata A."/>
            <person name="Worley K.C."/>
            <person name="Xie Q."/>
            <person name="Ylla G."/>
            <person name="Poulsen M."/>
            <person name="Gibbs R.A."/>
            <person name="Schal C."/>
            <person name="Richards S."/>
            <person name="Belles X."/>
            <person name="Korb J."/>
            <person name="Bornberg-Bauer E."/>
        </authorList>
    </citation>
    <scope>NUCLEOTIDE SEQUENCE [LARGE SCALE GENOMIC DNA]</scope>
    <source>
        <tissue evidence="16">Whole body</tissue>
    </source>
</reference>
<dbReference type="InterPro" id="IPR045093">
    <property type="entry name" value="Cullin"/>
</dbReference>
<keyword evidence="17" id="KW-1185">Reference proteome</keyword>
<dbReference type="FunFam" id="3.30.230.130:FF:000001">
    <property type="entry name" value="Cullin 4A"/>
    <property type="match status" value="1"/>
</dbReference>
<comment type="similarity">
    <text evidence="2 12 13">Belongs to the cullin family.</text>
</comment>
<name>A0A2J7QC32_9NEOP</name>
<keyword evidence="5" id="KW-0945">Host-virus interaction</keyword>
<keyword evidence="9" id="KW-0090">Biological rhythms</keyword>
<dbReference type="GO" id="GO:0042254">
    <property type="term" value="P:ribosome biogenesis"/>
    <property type="evidence" value="ECO:0007669"/>
    <property type="project" value="UniProtKB-ARBA"/>
</dbReference>
<dbReference type="PROSITE" id="PS50069">
    <property type="entry name" value="CULLIN_2"/>
    <property type="match status" value="1"/>
</dbReference>
<dbReference type="GO" id="GO:0006281">
    <property type="term" value="P:DNA repair"/>
    <property type="evidence" value="ECO:0007669"/>
    <property type="project" value="UniProtKB-KW"/>
</dbReference>
<dbReference type="FunFam" id="1.20.1310.10:FF:000003">
    <property type="entry name" value="Cullin 4A"/>
    <property type="match status" value="1"/>
</dbReference>
<dbReference type="InterPro" id="IPR016157">
    <property type="entry name" value="Cullin_CS"/>
</dbReference>
<evidence type="ECO:0000256" key="3">
    <source>
        <dbReference type="ARBA" id="ARBA00022499"/>
    </source>
</evidence>
<dbReference type="Pfam" id="PF00888">
    <property type="entry name" value="Cullin"/>
    <property type="match status" value="1"/>
</dbReference>
<dbReference type="GO" id="GO:0032502">
    <property type="term" value="P:developmental process"/>
    <property type="evidence" value="ECO:0007669"/>
    <property type="project" value="UniProtKB-ARBA"/>
</dbReference>
<evidence type="ECO:0000259" key="15">
    <source>
        <dbReference type="PROSITE" id="PS50069"/>
    </source>
</evidence>
<keyword evidence="3" id="KW-1017">Isopeptide bond</keyword>
<comment type="caution">
    <text evidence="16">The sequence shown here is derived from an EMBL/GenBank/DDBJ whole genome shotgun (WGS) entry which is preliminary data.</text>
</comment>
<dbReference type="FunFam" id="1.20.1310.10:FF:000010">
    <property type="entry name" value="Cullin 4B"/>
    <property type="match status" value="1"/>
</dbReference>
<evidence type="ECO:0000256" key="6">
    <source>
        <dbReference type="ARBA" id="ARBA00022763"/>
    </source>
</evidence>
<evidence type="ECO:0000256" key="13">
    <source>
        <dbReference type="RuleBase" id="RU003829"/>
    </source>
</evidence>
<evidence type="ECO:0000256" key="1">
    <source>
        <dbReference type="ARBA" id="ARBA00004906"/>
    </source>
</evidence>
<evidence type="ECO:0000313" key="16">
    <source>
        <dbReference type="EMBL" id="PNF26143.1"/>
    </source>
</evidence>
<dbReference type="InterPro" id="IPR016158">
    <property type="entry name" value="Cullin_homology"/>
</dbReference>
<dbReference type="InterPro" id="IPR001373">
    <property type="entry name" value="Cullin_N"/>
</dbReference>
<dbReference type="GO" id="GO:0051246">
    <property type="term" value="P:regulation of protein metabolic process"/>
    <property type="evidence" value="ECO:0007669"/>
    <property type="project" value="UniProtKB-ARBA"/>
</dbReference>
<evidence type="ECO:0000256" key="10">
    <source>
        <dbReference type="ARBA" id="ARBA00023204"/>
    </source>
</evidence>
<evidence type="ECO:0000256" key="11">
    <source>
        <dbReference type="ARBA" id="ARBA00068304"/>
    </source>
</evidence>
<dbReference type="FunFam" id="1.10.10.10:FF:000050">
    <property type="entry name" value="Cullin 4B"/>
    <property type="match status" value="1"/>
</dbReference>
<keyword evidence="7" id="KW-0833">Ubl conjugation pathway</keyword>
<dbReference type="InterPro" id="IPR019559">
    <property type="entry name" value="Cullin_neddylation_domain"/>
</dbReference>
<dbReference type="FunCoup" id="A0A2J7QC32">
    <property type="interactions" value="2191"/>
</dbReference>
<dbReference type="Gene3D" id="1.10.10.10">
    <property type="entry name" value="Winged helix-like DNA-binding domain superfamily/Winged helix DNA-binding domain"/>
    <property type="match status" value="1"/>
</dbReference>
<dbReference type="SMART" id="SM00182">
    <property type="entry name" value="CULLIN"/>
    <property type="match status" value="1"/>
</dbReference>
<evidence type="ECO:0000256" key="12">
    <source>
        <dbReference type="PROSITE-ProRule" id="PRU00330"/>
    </source>
</evidence>
<evidence type="ECO:0000256" key="4">
    <source>
        <dbReference type="ARBA" id="ARBA00022553"/>
    </source>
</evidence>
<evidence type="ECO:0000313" key="17">
    <source>
        <dbReference type="Proteomes" id="UP000235965"/>
    </source>
</evidence>
<dbReference type="Pfam" id="PF26557">
    <property type="entry name" value="Cullin_AB"/>
    <property type="match status" value="1"/>
</dbReference>
<dbReference type="Pfam" id="PF10557">
    <property type="entry name" value="Cullin_Nedd8"/>
    <property type="match status" value="1"/>
</dbReference>
<accession>A0A2J7QC32</accession>
<feature type="compositionally biased region" description="Polar residues" evidence="14">
    <location>
        <begin position="53"/>
        <end position="73"/>
    </location>
</feature>
<feature type="domain" description="Cullin family profile" evidence="15">
    <location>
        <begin position="444"/>
        <end position="674"/>
    </location>
</feature>
<dbReference type="STRING" id="105785.A0A2J7QC32"/>
<dbReference type="GO" id="GO:0048511">
    <property type="term" value="P:rhythmic process"/>
    <property type="evidence" value="ECO:0007669"/>
    <property type="project" value="UniProtKB-KW"/>
</dbReference>
<protein>
    <recommendedName>
        <fullName evidence="11">Cullin-4A</fullName>
    </recommendedName>
</protein>
<keyword evidence="10" id="KW-0234">DNA repair</keyword>
<dbReference type="GO" id="GO:0034644">
    <property type="term" value="P:cellular response to UV"/>
    <property type="evidence" value="ECO:0007669"/>
    <property type="project" value="UniProtKB-ARBA"/>
</dbReference>
<feature type="compositionally biased region" description="Low complexity" evidence="14">
    <location>
        <begin position="42"/>
        <end position="52"/>
    </location>
</feature>
<comment type="pathway">
    <text evidence="1">Protein modification; protein ubiquitination.</text>
</comment>
<dbReference type="AlphaFoldDB" id="A0A2J7QC32"/>
<evidence type="ECO:0000256" key="2">
    <source>
        <dbReference type="ARBA" id="ARBA00006019"/>
    </source>
</evidence>
<evidence type="ECO:0000256" key="7">
    <source>
        <dbReference type="ARBA" id="ARBA00022786"/>
    </source>
</evidence>
<evidence type="ECO:0000256" key="14">
    <source>
        <dbReference type="SAM" id="MobiDB-lite"/>
    </source>
</evidence>
<dbReference type="SUPFAM" id="SSF46785">
    <property type="entry name" value="Winged helix' DNA-binding domain"/>
    <property type="match status" value="1"/>
</dbReference>
<sequence length="801" mass="93487">MSSLTKTQVHEAQQGEDRVNFRRKRNSSNSENISKKLKQEDNNMTDTTQNNQKRANFSALSNPNGVSKTSPLVNTKPGAAKKLVIKNFKEKPKLPDNYQEQTWDKLKEAVVAIQTSKSIRYSLEELYQAVENMCNHKMASTLYINLTGLTEKHVKANIEQFMAESMDRQIFLKRMNECWQSHCQQMIMIRGIFLYLDRTYVLQNPTIHSIWDMGLDLFRHHIVMNTLVQTRTVEGLLMLIEKERQGDAVDRTLLKSLLRMLSDLQIYQEAFESKFLVATERLYAAEGQRLMQEHDVPEYLAHVDKRLNEENERLLHYLDPATKWPLIHTVEKQLLSEHLTSILQKGLDSLLEENRVHNLTLLYSLFMRVKNGLVELCLNFNTYIKKKGRTIVIDPEKDKTMVQELLDFKDKMDNIVSHCFQRNDKFANSLKEAFEHFVNQRANKPAELIAKFVDSKLRAGNKESTEEELERLLDKIMVLFRFIHGKDVFEAFYKKDLAKRLLVGKSASVDAEKSMLSKLKQECGGGFTSKLEGMFKDMELSKDINIAFKQHMGNLRYPQLSNIDLTVNILTMGYWPTYPVLEVTLPMEMVQYQTIFNKFYLGKHSGRKLQWQPTLGHCVLKATFVQGKKELMVSLFQALVLLLFNSSDELSLEELRTFTNIEDGELRRTLQSLACGKARVLQKTPRGRDVEDMDKFQFNKDFANKLFRIKINQIQMKETTEEQKATEERVFQDRQYQIDAAIVRIMKMRKTLSHNLLISELYNQLKFPVKPADLKKRIESLIDRDYMERDKDNPNQYNYVA</sequence>
<dbReference type="InParanoid" id="A0A2J7QC32"/>
<dbReference type="OrthoDB" id="27073at2759"/>
<evidence type="ECO:0000256" key="8">
    <source>
        <dbReference type="ARBA" id="ARBA00022843"/>
    </source>
</evidence>
<dbReference type="GO" id="GO:0031625">
    <property type="term" value="F:ubiquitin protein ligase binding"/>
    <property type="evidence" value="ECO:0007669"/>
    <property type="project" value="InterPro"/>
</dbReference>
<evidence type="ECO:0000256" key="9">
    <source>
        <dbReference type="ARBA" id="ARBA00023108"/>
    </source>
</evidence>
<dbReference type="EMBL" id="NEVH01016292">
    <property type="protein sequence ID" value="PNF26143.1"/>
    <property type="molecule type" value="Genomic_DNA"/>
</dbReference>
<keyword evidence="4" id="KW-0597">Phosphoprotein</keyword>
<keyword evidence="6" id="KW-0227">DNA damage</keyword>
<dbReference type="Gene3D" id="3.30.230.130">
    <property type="entry name" value="Cullin, Chain C, Domain 2"/>
    <property type="match status" value="1"/>
</dbReference>
<dbReference type="PROSITE" id="PS01256">
    <property type="entry name" value="CULLIN_1"/>
    <property type="match status" value="1"/>
</dbReference>
<dbReference type="InterPro" id="IPR016159">
    <property type="entry name" value="Cullin_repeat-like_dom_sf"/>
</dbReference>
<proteinExistence type="inferred from homology"/>
<dbReference type="Proteomes" id="UP000235965">
    <property type="component" value="Unassembled WGS sequence"/>
</dbReference>
<evidence type="ECO:0000256" key="5">
    <source>
        <dbReference type="ARBA" id="ARBA00022581"/>
    </source>
</evidence>
<dbReference type="GO" id="GO:0043161">
    <property type="term" value="P:proteasome-mediated ubiquitin-dependent protein catabolic process"/>
    <property type="evidence" value="ECO:0007669"/>
    <property type="project" value="UniProtKB-ARBA"/>
</dbReference>
<gene>
    <name evidence="16" type="primary">Cul4b_1</name>
    <name evidence="16" type="ORF">B7P43_G04457</name>
</gene>
<dbReference type="PANTHER" id="PTHR11932">
    <property type="entry name" value="CULLIN"/>
    <property type="match status" value="1"/>
</dbReference>
<dbReference type="SMART" id="SM00884">
    <property type="entry name" value="Cullin_Nedd8"/>
    <property type="match status" value="1"/>
</dbReference>